<comment type="caution">
    <text evidence="1">The sequence shown here is derived from an EMBL/GenBank/DDBJ whole genome shotgun (WGS) entry which is preliminary data.</text>
</comment>
<protein>
    <submittedName>
        <fullName evidence="1">Lipoate--protein ligase family protein</fullName>
    </submittedName>
</protein>
<proteinExistence type="predicted"/>
<dbReference type="GO" id="GO:0016874">
    <property type="term" value="F:ligase activity"/>
    <property type="evidence" value="ECO:0007669"/>
    <property type="project" value="UniProtKB-KW"/>
</dbReference>
<name>A0ABD6B605_9EURY</name>
<evidence type="ECO:0000313" key="1">
    <source>
        <dbReference type="EMBL" id="MFD1526367.1"/>
    </source>
</evidence>
<gene>
    <name evidence="1" type="ORF">ACFR9S_08645</name>
</gene>
<organism evidence="1 2">
    <name type="scientific">Halolamina salina</name>
    <dbReference type="NCBI Taxonomy" id="1220023"/>
    <lineage>
        <taxon>Archaea</taxon>
        <taxon>Methanobacteriati</taxon>
        <taxon>Methanobacteriota</taxon>
        <taxon>Stenosarchaea group</taxon>
        <taxon>Halobacteria</taxon>
        <taxon>Halobacteriales</taxon>
        <taxon>Haloferacaceae</taxon>
    </lineage>
</organism>
<dbReference type="Proteomes" id="UP001597111">
    <property type="component" value="Unassembled WGS sequence"/>
</dbReference>
<keyword evidence="2" id="KW-1185">Reference proteome</keyword>
<keyword evidence="1" id="KW-0436">Ligase</keyword>
<sequence length="69" mass="7081">ADREEIGDVLDPVYDALGVPFDPNSVGSVAAAGGSNDPKEVARALEDAIVDGRPTTVERLADTAAGRET</sequence>
<evidence type="ECO:0000313" key="2">
    <source>
        <dbReference type="Proteomes" id="UP001597111"/>
    </source>
</evidence>
<feature type="non-terminal residue" evidence="1">
    <location>
        <position position="1"/>
    </location>
</feature>
<dbReference type="EMBL" id="JBHUDH010000092">
    <property type="protein sequence ID" value="MFD1526367.1"/>
    <property type="molecule type" value="Genomic_DNA"/>
</dbReference>
<accession>A0ABD6B605</accession>
<reference evidence="1 2" key="1">
    <citation type="journal article" date="2019" name="Int. J. Syst. Evol. Microbiol.">
        <title>The Global Catalogue of Microorganisms (GCM) 10K type strain sequencing project: providing services to taxonomists for standard genome sequencing and annotation.</title>
        <authorList>
            <consortium name="The Broad Institute Genomics Platform"/>
            <consortium name="The Broad Institute Genome Sequencing Center for Infectious Disease"/>
            <person name="Wu L."/>
            <person name="Ma J."/>
        </authorList>
    </citation>
    <scope>NUCLEOTIDE SEQUENCE [LARGE SCALE GENOMIC DNA]</scope>
    <source>
        <strain evidence="1 2">CGMCC 1.12285</strain>
    </source>
</reference>
<dbReference type="AlphaFoldDB" id="A0ABD6B605"/>